<evidence type="ECO:0000256" key="1">
    <source>
        <dbReference type="ARBA" id="ARBA00022801"/>
    </source>
</evidence>
<dbReference type="RefSeq" id="WP_119838544.1">
    <property type="nucleotide sequence ID" value="NZ_CP060436.1"/>
</dbReference>
<dbReference type="GO" id="GO:0006754">
    <property type="term" value="P:ATP biosynthetic process"/>
    <property type="evidence" value="ECO:0007669"/>
    <property type="project" value="TreeGrafter"/>
</dbReference>
<accession>A0A418SIH1</accession>
<dbReference type="InterPro" id="IPR015797">
    <property type="entry name" value="NUDIX_hydrolase-like_dom_sf"/>
</dbReference>
<organism evidence="2 3">
    <name type="scientific">Pseudooceanicola algae</name>
    <dbReference type="NCBI Taxonomy" id="1537215"/>
    <lineage>
        <taxon>Bacteria</taxon>
        <taxon>Pseudomonadati</taxon>
        <taxon>Pseudomonadota</taxon>
        <taxon>Alphaproteobacteria</taxon>
        <taxon>Rhodobacterales</taxon>
        <taxon>Paracoccaceae</taxon>
        <taxon>Pseudooceanicola</taxon>
    </lineage>
</organism>
<dbReference type="PANTHER" id="PTHR21340">
    <property type="entry name" value="DIADENOSINE 5,5-P1,P4-TETRAPHOSPHATE PYROPHOSPHOHYDROLASE MUTT"/>
    <property type="match status" value="1"/>
</dbReference>
<proteinExistence type="predicted"/>
<dbReference type="EMBL" id="CP060436">
    <property type="protein sequence ID" value="QPM91825.1"/>
    <property type="molecule type" value="Genomic_DNA"/>
</dbReference>
<dbReference type="InterPro" id="IPR051325">
    <property type="entry name" value="Nudix_hydrolase_domain"/>
</dbReference>
<name>A0A418SIH1_9RHOB</name>
<dbReference type="Gene3D" id="3.90.79.10">
    <property type="entry name" value="Nucleoside Triphosphate Pyrophosphohydrolase"/>
    <property type="match status" value="1"/>
</dbReference>
<reference evidence="2 3" key="1">
    <citation type="submission" date="2020-08" db="EMBL/GenBank/DDBJ databases">
        <title>Genome sequence of Rhodobacteraceae bacterium Lw-13e.</title>
        <authorList>
            <person name="Poehlein A."/>
            <person name="Wolter L."/>
            <person name="Daniel R."/>
            <person name="Brinkhoff T."/>
        </authorList>
    </citation>
    <scope>NUCLEOTIDE SEQUENCE [LARGE SCALE GENOMIC DNA]</scope>
    <source>
        <strain evidence="2 3">Lw-13e</strain>
    </source>
</reference>
<dbReference type="GO" id="GO:0004081">
    <property type="term" value="F:bis(5'-nucleosyl)-tetraphosphatase (asymmetrical) activity"/>
    <property type="evidence" value="ECO:0007669"/>
    <property type="project" value="TreeGrafter"/>
</dbReference>
<evidence type="ECO:0000313" key="2">
    <source>
        <dbReference type="EMBL" id="QPM91825.1"/>
    </source>
</evidence>
<dbReference type="SUPFAM" id="SSF55811">
    <property type="entry name" value="Nudix"/>
    <property type="match status" value="1"/>
</dbReference>
<sequence length="152" mass="16978">MQRQTDIWQGDLRGAADRGRDVYGAKLAVFLGGRMPVILRDDIPTIPDPGRYDLPGGGCEPGESALDCVLRETFEELSLRVRPTDIHYADVSWTTQGREVWFFAARLDPGCAAGIRLGDEGQSWRFMTVEEYLCHPRAIAAFQTRLADYLAS</sequence>
<protein>
    <submittedName>
        <fullName evidence="2">Uncharacterized protein</fullName>
    </submittedName>
</protein>
<gene>
    <name evidence="2" type="ORF">PSAL_030810</name>
</gene>
<dbReference type="PROSITE" id="PS51462">
    <property type="entry name" value="NUDIX"/>
    <property type="match status" value="1"/>
</dbReference>
<dbReference type="AlphaFoldDB" id="A0A418SIH1"/>
<dbReference type="Pfam" id="PF00293">
    <property type="entry name" value="NUDIX"/>
    <property type="match status" value="1"/>
</dbReference>
<dbReference type="OrthoDB" id="289720at2"/>
<dbReference type="Proteomes" id="UP000283786">
    <property type="component" value="Chromosome"/>
</dbReference>
<keyword evidence="1" id="KW-0378">Hydrolase</keyword>
<dbReference type="PANTHER" id="PTHR21340:SF0">
    <property type="entry name" value="BIS(5'-NUCLEOSYL)-TETRAPHOSPHATASE [ASYMMETRICAL]"/>
    <property type="match status" value="1"/>
</dbReference>
<dbReference type="GO" id="GO:0006167">
    <property type="term" value="P:AMP biosynthetic process"/>
    <property type="evidence" value="ECO:0007669"/>
    <property type="project" value="TreeGrafter"/>
</dbReference>
<dbReference type="KEGG" id="palw:PSAL_030810"/>
<evidence type="ECO:0000313" key="3">
    <source>
        <dbReference type="Proteomes" id="UP000283786"/>
    </source>
</evidence>
<keyword evidence="3" id="KW-1185">Reference proteome</keyword>
<dbReference type="InterPro" id="IPR000086">
    <property type="entry name" value="NUDIX_hydrolase_dom"/>
</dbReference>